<keyword evidence="2" id="KW-1185">Reference proteome</keyword>
<accession>A0ABU1YEQ6</accession>
<dbReference type="RefSeq" id="WP_310283538.1">
    <property type="nucleotide sequence ID" value="NZ_JAVDWQ010000018.1"/>
</dbReference>
<evidence type="ECO:0008006" key="3">
    <source>
        <dbReference type="Google" id="ProtNLM"/>
    </source>
</evidence>
<organism evidence="1 2">
    <name type="scientific">Flavobacterium piscis</name>
    <dbReference type="NCBI Taxonomy" id="1114874"/>
    <lineage>
        <taxon>Bacteria</taxon>
        <taxon>Pseudomonadati</taxon>
        <taxon>Bacteroidota</taxon>
        <taxon>Flavobacteriia</taxon>
        <taxon>Flavobacteriales</taxon>
        <taxon>Flavobacteriaceae</taxon>
        <taxon>Flavobacterium</taxon>
    </lineage>
</organism>
<comment type="caution">
    <text evidence="1">The sequence shown here is derived from an EMBL/GenBank/DDBJ whole genome shotgun (WGS) entry which is preliminary data.</text>
</comment>
<proteinExistence type="predicted"/>
<sequence>MSKSYRKNILIICEGEGTEPDYFNEIRNILLSENVDVFIEIKPRPKAEAKEEEFKVRIGGKKRKIKKPEIVLPISEIEDIYKAQPTRYVREAQIGLEEDQYDEVWAVFDKDGHPNHEEAFELAKVIIRGKKVNIAFNSIAFEYWILLHFENSTKNFSKSMCRKGKEPLYCGSSLNNEDNCKGDLCVCGRIATQGYLAYENDKKSFSFKSFHHNVKYAIQNAIQLRKTIANINPIYDKNPYTDTDKLVFKLLNLNQFDLFWFEFNKSQVHNVLGLEIEFNNKNPIIEIHITKVVETSVVLNEDLFCLFNIDGDKLDVMNRKVLQDNQFVFSLDLSIINFNYLYLGVRKSEMEYLITELPI</sequence>
<dbReference type="Proteomes" id="UP001269081">
    <property type="component" value="Unassembled WGS sequence"/>
</dbReference>
<dbReference type="InterPro" id="IPR025591">
    <property type="entry name" value="RloB"/>
</dbReference>
<evidence type="ECO:0000313" key="2">
    <source>
        <dbReference type="Proteomes" id="UP001269081"/>
    </source>
</evidence>
<evidence type="ECO:0000313" key="1">
    <source>
        <dbReference type="EMBL" id="MDR7212110.1"/>
    </source>
</evidence>
<dbReference type="EMBL" id="JAVDWQ010000018">
    <property type="protein sequence ID" value="MDR7212110.1"/>
    <property type="molecule type" value="Genomic_DNA"/>
</dbReference>
<protein>
    <recommendedName>
        <fullName evidence="3">RloB domain-containing protein</fullName>
    </recommendedName>
</protein>
<reference evidence="1 2" key="1">
    <citation type="submission" date="2023-07" db="EMBL/GenBank/DDBJ databases">
        <title>Sorghum-associated microbial communities from plants grown in Nebraska, USA.</title>
        <authorList>
            <person name="Schachtman D."/>
        </authorList>
    </citation>
    <scope>NUCLEOTIDE SEQUENCE [LARGE SCALE GENOMIC DNA]</scope>
    <source>
        <strain evidence="1 2">4129</strain>
    </source>
</reference>
<gene>
    <name evidence="1" type="ORF">J2W48_004067</name>
</gene>
<name>A0ABU1YEQ6_9FLAO</name>
<dbReference type="Pfam" id="PF13707">
    <property type="entry name" value="RloB"/>
    <property type="match status" value="1"/>
</dbReference>